<evidence type="ECO:0000256" key="6">
    <source>
        <dbReference type="ARBA" id="ARBA00023015"/>
    </source>
</evidence>
<evidence type="ECO:0000256" key="3">
    <source>
        <dbReference type="ARBA" id="ARBA00022723"/>
    </source>
</evidence>
<dbReference type="ExpressionAtlas" id="A0A3L6F6D8">
    <property type="expression patterns" value="baseline and differential"/>
</dbReference>
<reference evidence="12 13" key="1">
    <citation type="journal article" date="2018" name="Nat. Genet.">
        <title>Extensive intraspecific gene order and gene structural variations between Mo17 and other maize genomes.</title>
        <authorList>
            <person name="Sun S."/>
            <person name="Zhou Y."/>
            <person name="Chen J."/>
            <person name="Shi J."/>
            <person name="Zhao H."/>
            <person name="Zhao H."/>
            <person name="Song W."/>
            <person name="Zhang M."/>
            <person name="Cui Y."/>
            <person name="Dong X."/>
            <person name="Liu H."/>
            <person name="Ma X."/>
            <person name="Jiao Y."/>
            <person name="Wang B."/>
            <person name="Wei X."/>
            <person name="Stein J.C."/>
            <person name="Glaubitz J.C."/>
            <person name="Lu F."/>
            <person name="Yu G."/>
            <person name="Liang C."/>
            <person name="Fengler K."/>
            <person name="Li B."/>
            <person name="Rafalski A."/>
            <person name="Schnable P.S."/>
            <person name="Ware D.H."/>
            <person name="Buckler E.S."/>
            <person name="Lai J."/>
        </authorList>
    </citation>
    <scope>NUCLEOTIDE SEQUENCE [LARGE SCALE GENOMIC DNA]</scope>
    <source>
        <strain evidence="13">cv. Missouri 17</strain>
        <tissue evidence="12">Seedling</tissue>
    </source>
</reference>
<evidence type="ECO:0000256" key="7">
    <source>
        <dbReference type="ARBA" id="ARBA00023163"/>
    </source>
</evidence>
<dbReference type="GO" id="GO:0006357">
    <property type="term" value="P:regulation of transcription by RNA polymerase II"/>
    <property type="evidence" value="ECO:0007669"/>
    <property type="project" value="InterPro"/>
</dbReference>
<keyword evidence="3" id="KW-0479">Metal-binding</keyword>
<feature type="compositionally biased region" description="Basic and acidic residues" evidence="9">
    <location>
        <begin position="1005"/>
        <end position="1014"/>
    </location>
</feature>
<evidence type="ECO:0000256" key="2">
    <source>
        <dbReference type="ARBA" id="ARBA00005635"/>
    </source>
</evidence>
<evidence type="ECO:0000256" key="4">
    <source>
        <dbReference type="ARBA" id="ARBA00022771"/>
    </source>
</evidence>
<dbReference type="AlphaFoldDB" id="A0A3L6F6D8"/>
<evidence type="ECO:0000256" key="1">
    <source>
        <dbReference type="ARBA" id="ARBA00004123"/>
    </source>
</evidence>
<evidence type="ECO:0000256" key="9">
    <source>
        <dbReference type="SAM" id="MobiDB-lite"/>
    </source>
</evidence>
<evidence type="ECO:0000259" key="10">
    <source>
        <dbReference type="Pfam" id="PF07227"/>
    </source>
</evidence>
<dbReference type="PANTHER" id="PTHR13114:SF7">
    <property type="entry name" value="MEDIATOR OF RNA POLYMERASE II TRANSCRIPTION SUBUNIT 17"/>
    <property type="match status" value="1"/>
</dbReference>
<evidence type="ECO:0000259" key="11">
    <source>
        <dbReference type="Pfam" id="PF23380"/>
    </source>
</evidence>
<dbReference type="InterPro" id="IPR056990">
    <property type="entry name" value="VIN3-like_C"/>
</dbReference>
<dbReference type="GO" id="GO:0008270">
    <property type="term" value="F:zinc ion binding"/>
    <property type="evidence" value="ECO:0007669"/>
    <property type="project" value="UniProtKB-KW"/>
</dbReference>
<organism evidence="12 13">
    <name type="scientific">Zea mays</name>
    <name type="common">Maize</name>
    <dbReference type="NCBI Taxonomy" id="4577"/>
    <lineage>
        <taxon>Eukaryota</taxon>
        <taxon>Viridiplantae</taxon>
        <taxon>Streptophyta</taxon>
        <taxon>Embryophyta</taxon>
        <taxon>Tracheophyta</taxon>
        <taxon>Spermatophyta</taxon>
        <taxon>Magnoliopsida</taxon>
        <taxon>Liliopsida</taxon>
        <taxon>Poales</taxon>
        <taxon>Poaceae</taxon>
        <taxon>PACMAD clade</taxon>
        <taxon>Panicoideae</taxon>
        <taxon>Andropogonodae</taxon>
        <taxon>Andropogoneae</taxon>
        <taxon>Tripsacinae</taxon>
        <taxon>Zea</taxon>
    </lineage>
</organism>
<dbReference type="InterPro" id="IPR019313">
    <property type="entry name" value="Mediator_Med17"/>
</dbReference>
<feature type="domain" description="VIN3-like C-terminal" evidence="11">
    <location>
        <begin position="1019"/>
        <end position="1090"/>
    </location>
</feature>
<dbReference type="Pfam" id="PF23380">
    <property type="entry name" value="VIN3_C"/>
    <property type="match status" value="1"/>
</dbReference>
<keyword evidence="7" id="KW-0804">Transcription</keyword>
<dbReference type="InterPro" id="IPR032881">
    <property type="entry name" value="Oberon-like_PHD"/>
</dbReference>
<dbReference type="Pfam" id="PF07227">
    <property type="entry name" value="PHD_Oberon"/>
    <property type="match status" value="1"/>
</dbReference>
<keyword evidence="5" id="KW-0862">Zinc</keyword>
<dbReference type="Proteomes" id="UP000251960">
    <property type="component" value="Chromosome 4"/>
</dbReference>
<evidence type="ECO:0000256" key="5">
    <source>
        <dbReference type="ARBA" id="ARBA00022833"/>
    </source>
</evidence>
<feature type="region of interest" description="Disordered" evidence="9">
    <location>
        <begin position="956"/>
        <end position="1014"/>
    </location>
</feature>
<protein>
    <submittedName>
        <fullName evidence="12">Mediator of RNA polymerase II transcription subunit 17</fullName>
    </submittedName>
</protein>
<keyword evidence="8" id="KW-0539">Nucleus</keyword>
<comment type="subcellular location">
    <subcellularLocation>
        <location evidence="1">Nucleus</location>
    </subcellularLocation>
</comment>
<keyword evidence="6" id="KW-0805">Transcription regulation</keyword>
<name>A0A3L6F6D8_MAIZE</name>
<feature type="domain" description="Oberon-like PHD finger" evidence="10">
    <location>
        <begin position="727"/>
        <end position="820"/>
    </location>
</feature>
<keyword evidence="4" id="KW-0863">Zinc-finger</keyword>
<comment type="caution">
    <text evidence="12">The sequence shown here is derived from an EMBL/GenBank/DDBJ whole genome shotgun (WGS) entry which is preliminary data.</text>
</comment>
<dbReference type="GO" id="GO:0016592">
    <property type="term" value="C:mediator complex"/>
    <property type="evidence" value="ECO:0007669"/>
    <property type="project" value="InterPro"/>
</dbReference>
<dbReference type="GO" id="GO:0003712">
    <property type="term" value="F:transcription coregulator activity"/>
    <property type="evidence" value="ECO:0007669"/>
    <property type="project" value="InterPro"/>
</dbReference>
<accession>A0A3L6F6D8</accession>
<evidence type="ECO:0000256" key="8">
    <source>
        <dbReference type="ARBA" id="ARBA00023242"/>
    </source>
</evidence>
<evidence type="ECO:0000313" key="13">
    <source>
        <dbReference type="Proteomes" id="UP000251960"/>
    </source>
</evidence>
<sequence length="1102" mass="123484">MEKGDVLVDLDKLPMKRLEAIDETGNEHYPPDTSNEEQRLAAIRRIDFSWVIEKDTKKAKKAAEADTTQQAWPWQGLMESLQQAHQELSVVIDLIGTVEANDAVAVASTTKPKSQPNEILVDMAVCAATKLQCLRHLSRYFKQSATTMEQQFQKETRFYSSLIRLQQNWKVKRQRSVGSPGSEGFMFDLVDTSQLDTTTMPRLSPLSLIPIDQDSSGTLSVQIPQKSFRSLSLRFHGDIANNAENSAVKRKEGTLTNTTTGAENDVLENDDVNKSTKHAHSILRDIHKSIFEEQVFDLVIQETFIQSQGINVTGMCEDFLQLAIGQECSLCLSLELSGQNNNSGTVGQEDHMDIDHTGNLAVATVNGKESSNKDVRGFPNPKSLEIYLLHVFHEDILRKLREKSRHVVRYQSCAQGTPDECGLLSHFCMTVSHRIFSSKVHLELESVVSRVPYLHLCSLPTWHSRTSSWSLCLKVPQPILATDRVRRPSDYSELKCKSRSQFGTKVILKDGQISLMGEGSPSIAGSLAGKPSDGRLVNSYNCDLEDLPMMLLQQVASQVIHWLHDEAVVLGMNATIDFLCLYLDLDQGETLGLVAHVDPDDTYGCVSWYLTLDHHPTEEGKMSAGSPELEERRFLGYLSPELLYSTLMDLVKLCSTGTVIDPAKCRLMSVDEKRELVRDLSKSPESAPDRLQSWTRREIVEILCSDLGRERKYTGLSKQRMLDYLFSYDDNKDPSLWLSCSSDQHLQKDTCGFSCHLECALKDERTGILQSGQCKKLDGGYYCTRCWKQNDLLGSWKKQLVIAKDARRLDVLCHRIYLSHKILISTEGVDSNNNTAVYADLNKSPESDFEYCENPEILDSDKASRRLSEHIDDLQNIQMAADRVTEVTELEESPGLSASALDEEPNACVQAVLLRESNSLGHNQRTVVPRSQHASNVLAGNELVIVGPRYAGSVPPIATRGLENSKESGGRGFKPKPCNNIFQNGSSKPEREPGNSSNKRTAGKTAEDLGHKDSSPEVSYEYCVRVVRWLECEGYIETNFRVKFLTWFSLRATPQERKIVGVYVDTLIEDPVSLSGQLVDSFSEAVYSKKRTPSGFCMDLWH</sequence>
<evidence type="ECO:0000313" key="12">
    <source>
        <dbReference type="EMBL" id="PWZ27871.1"/>
    </source>
</evidence>
<proteinExistence type="inferred from homology"/>
<gene>
    <name evidence="12" type="primary">MED17_1</name>
    <name evidence="12" type="ORF">Zm00014a_001624</name>
</gene>
<comment type="similarity">
    <text evidence="2">Belongs to the Mediator complex subunit 17 family.</text>
</comment>
<dbReference type="EMBL" id="NCVQ01000005">
    <property type="protein sequence ID" value="PWZ27871.1"/>
    <property type="molecule type" value="Genomic_DNA"/>
</dbReference>
<dbReference type="PANTHER" id="PTHR13114">
    <property type="entry name" value="MEDIATOR OF RNA POLYMERASE II TRANSCRIPTION SUBUNIT 17"/>
    <property type="match status" value="1"/>
</dbReference>